<dbReference type="GO" id="GO:0015093">
    <property type="term" value="F:ferrous iron transmembrane transporter activity"/>
    <property type="evidence" value="ECO:0007669"/>
    <property type="project" value="TreeGrafter"/>
</dbReference>
<keyword evidence="11" id="KW-1185">Reference proteome</keyword>
<organism evidence="10 11">
    <name type="scientific">Eimeria tenella</name>
    <name type="common">Coccidian parasite</name>
    <dbReference type="NCBI Taxonomy" id="5802"/>
    <lineage>
        <taxon>Eukaryota</taxon>
        <taxon>Sar</taxon>
        <taxon>Alveolata</taxon>
        <taxon>Apicomplexa</taxon>
        <taxon>Conoidasida</taxon>
        <taxon>Coccidia</taxon>
        <taxon>Eucoccidiorida</taxon>
        <taxon>Eimeriorina</taxon>
        <taxon>Eimeriidae</taxon>
        <taxon>Eimeria</taxon>
    </lineage>
</organism>
<evidence type="ECO:0000313" key="11">
    <source>
        <dbReference type="Proteomes" id="UP000030747"/>
    </source>
</evidence>
<dbReference type="InterPro" id="IPR018108">
    <property type="entry name" value="MCP_transmembrane"/>
</dbReference>
<dbReference type="Pfam" id="PF00153">
    <property type="entry name" value="Mito_carr"/>
    <property type="match status" value="2"/>
</dbReference>
<proteinExistence type="inferred from homology"/>
<dbReference type="GeneID" id="25254256"/>
<accession>U6KZ95</accession>
<comment type="subcellular location">
    <subcellularLocation>
        <location evidence="1">Mitochondrion membrane</location>
        <topology evidence="1">Multi-pass membrane protein</topology>
    </subcellularLocation>
</comment>
<reference evidence="10" key="1">
    <citation type="submission" date="2013-10" db="EMBL/GenBank/DDBJ databases">
        <title>Genomic analysis of the causative agents of coccidiosis in chickens.</title>
        <authorList>
            <person name="Reid A.J."/>
            <person name="Blake D."/>
            <person name="Billington K."/>
            <person name="Browne H."/>
            <person name="Dunn M."/>
            <person name="Hung S."/>
            <person name="Kawahara F."/>
            <person name="Miranda-Saavedra D."/>
            <person name="Mourier T."/>
            <person name="Nagra H."/>
            <person name="Otto T.D."/>
            <person name="Rawlings N."/>
            <person name="Sanchez A."/>
            <person name="Sanders M."/>
            <person name="Subramaniam C."/>
            <person name="Tay Y."/>
            <person name="Dear P."/>
            <person name="Doerig C."/>
            <person name="Gruber A."/>
            <person name="Parkinson J."/>
            <person name="Shirley M."/>
            <person name="Wan K.L."/>
            <person name="Berriman M."/>
            <person name="Tomley F."/>
            <person name="Pain A."/>
        </authorList>
    </citation>
    <scope>NUCLEOTIDE SEQUENCE [LARGE SCALE GENOMIC DNA]</scope>
    <source>
        <strain evidence="10">Houghton</strain>
    </source>
</reference>
<dbReference type="Gene3D" id="1.50.40.10">
    <property type="entry name" value="Mitochondrial carrier domain"/>
    <property type="match status" value="2"/>
</dbReference>
<keyword evidence="4 8" id="KW-0812">Transmembrane</keyword>
<name>U6KZ95_EIMTE</name>
<evidence type="ECO:0000256" key="4">
    <source>
        <dbReference type="ARBA" id="ARBA00022692"/>
    </source>
</evidence>
<reference evidence="10" key="2">
    <citation type="submission" date="2013-10" db="EMBL/GenBank/DDBJ databases">
        <authorList>
            <person name="Aslett M."/>
        </authorList>
    </citation>
    <scope>NUCLEOTIDE SEQUENCE [LARGE SCALE GENOMIC DNA]</scope>
    <source>
        <strain evidence="10">Houghton</strain>
    </source>
</reference>
<dbReference type="OMA" id="QIGKGMY"/>
<dbReference type="PROSITE" id="PS50920">
    <property type="entry name" value="SOLCAR"/>
    <property type="match status" value="2"/>
</dbReference>
<keyword evidence="5" id="KW-1133">Transmembrane helix</keyword>
<protein>
    <submittedName>
        <fullName evidence="10">Mitochondrial carrier domain-containing protein, putative</fullName>
    </submittedName>
</protein>
<dbReference type="GO" id="GO:0031966">
    <property type="term" value="C:mitochondrial membrane"/>
    <property type="evidence" value="ECO:0007669"/>
    <property type="project" value="UniProtKB-SubCell"/>
</dbReference>
<evidence type="ECO:0000256" key="7">
    <source>
        <dbReference type="ARBA" id="ARBA00023136"/>
    </source>
</evidence>
<dbReference type="GO" id="GO:0048250">
    <property type="term" value="P:iron import into the mitochondrion"/>
    <property type="evidence" value="ECO:0007669"/>
    <property type="project" value="TreeGrafter"/>
</dbReference>
<keyword evidence="3 9" id="KW-0813">Transport</keyword>
<dbReference type="Proteomes" id="UP000030747">
    <property type="component" value="Unassembled WGS sequence"/>
</dbReference>
<feature type="repeat" description="Solcar" evidence="8">
    <location>
        <begin position="198"/>
        <end position="290"/>
    </location>
</feature>
<dbReference type="AlphaFoldDB" id="U6KZ95"/>
<dbReference type="SUPFAM" id="SSF103506">
    <property type="entry name" value="Mitochondrial carrier"/>
    <property type="match status" value="2"/>
</dbReference>
<dbReference type="InterPro" id="IPR023395">
    <property type="entry name" value="MCP_dom_sf"/>
</dbReference>
<evidence type="ECO:0000256" key="8">
    <source>
        <dbReference type="PROSITE-ProRule" id="PRU00282"/>
    </source>
</evidence>
<keyword evidence="7 8" id="KW-0472">Membrane</keyword>
<evidence type="ECO:0000256" key="1">
    <source>
        <dbReference type="ARBA" id="ARBA00004225"/>
    </source>
</evidence>
<dbReference type="VEuPathDB" id="ToxoDB:ETH_00025730"/>
<sequence length="297" mass="31800">MAAATAAAAAAATGEEPLRYPWLPADQQRLPATMASASMAGLLSRLVMHPLDTAKAVIQVQTKTLGTQRWKLSGSKTALTLSSIWKADGVAGLYRGFAVTSALAVPATCLYFSTYEILKSRLLKLSSGEDAQPAAADQTFLSALLLDSVCGFSAEAISCIFYLPMDVCKERLQQFGKIANSLRGSEPASPKSPTAECCPLIDASVAGAAAGAAAFLTAPLDKVKLRLQVQMENSQCLEQPFYYRNFFHGLASLFRSEGLRGCFAGVGARTLFHSGSLFMTFLFMQTARNVYSRYCEA</sequence>
<dbReference type="RefSeq" id="XP_013234212.1">
    <property type="nucleotide sequence ID" value="XM_013378758.1"/>
</dbReference>
<gene>
    <name evidence="10" type="ORF">ETH_00025730</name>
</gene>
<evidence type="ECO:0000256" key="2">
    <source>
        <dbReference type="ARBA" id="ARBA00006375"/>
    </source>
</evidence>
<evidence type="ECO:0000256" key="6">
    <source>
        <dbReference type="ARBA" id="ARBA00023128"/>
    </source>
</evidence>
<evidence type="ECO:0000256" key="9">
    <source>
        <dbReference type="RuleBase" id="RU000488"/>
    </source>
</evidence>
<dbReference type="OrthoDB" id="250329at2759"/>
<evidence type="ECO:0000256" key="3">
    <source>
        <dbReference type="ARBA" id="ARBA00022448"/>
    </source>
</evidence>
<feature type="repeat" description="Solcar" evidence="8">
    <location>
        <begin position="28"/>
        <end position="121"/>
    </location>
</feature>
<evidence type="ECO:0000256" key="5">
    <source>
        <dbReference type="ARBA" id="ARBA00022989"/>
    </source>
</evidence>
<dbReference type="EMBL" id="HG675767">
    <property type="protein sequence ID" value="CDJ43462.1"/>
    <property type="molecule type" value="Genomic_DNA"/>
</dbReference>
<comment type="similarity">
    <text evidence="2 9">Belongs to the mitochondrial carrier (TC 2.A.29) family.</text>
</comment>
<keyword evidence="6" id="KW-0496">Mitochondrion</keyword>
<evidence type="ECO:0000313" key="10">
    <source>
        <dbReference type="EMBL" id="CDJ43462.1"/>
    </source>
</evidence>
<dbReference type="PANTHER" id="PTHR45758:SF19">
    <property type="entry name" value="CARRIER PROTEIN, PUTATIVE-RELATED"/>
    <property type="match status" value="1"/>
</dbReference>
<dbReference type="VEuPathDB" id="ToxoDB:ETH2_0707200"/>
<dbReference type="PANTHER" id="PTHR45758">
    <property type="entry name" value="MITOFERRIN-1-RELATED"/>
    <property type="match status" value="1"/>
</dbReference>